<protein>
    <submittedName>
        <fullName evidence="1">Uncharacterized protein</fullName>
    </submittedName>
</protein>
<comment type="caution">
    <text evidence="1">The sequence shown here is derived from an EMBL/GenBank/DDBJ whole genome shotgun (WGS) entry which is preliminary data.</text>
</comment>
<organism evidence="1 2">
    <name type="scientific">Eumeta variegata</name>
    <name type="common">Bagworm moth</name>
    <name type="synonym">Eumeta japonica</name>
    <dbReference type="NCBI Taxonomy" id="151549"/>
    <lineage>
        <taxon>Eukaryota</taxon>
        <taxon>Metazoa</taxon>
        <taxon>Ecdysozoa</taxon>
        <taxon>Arthropoda</taxon>
        <taxon>Hexapoda</taxon>
        <taxon>Insecta</taxon>
        <taxon>Pterygota</taxon>
        <taxon>Neoptera</taxon>
        <taxon>Endopterygota</taxon>
        <taxon>Lepidoptera</taxon>
        <taxon>Glossata</taxon>
        <taxon>Ditrysia</taxon>
        <taxon>Tineoidea</taxon>
        <taxon>Psychidae</taxon>
        <taxon>Oiketicinae</taxon>
        <taxon>Eumeta</taxon>
    </lineage>
</organism>
<accession>A0A4C1YTX8</accession>
<sequence>MYKKCKVTLSLIQIPPTPYTQNKPLTCGKPEGKHTMSNNQTELPVVAHRRQEVRVPVDHFPPSPHSPILQPFMKYPIPIQDTGNALVPPLGCKYP</sequence>
<dbReference type="EMBL" id="BGZK01001439">
    <property type="protein sequence ID" value="GBP79951.1"/>
    <property type="molecule type" value="Genomic_DNA"/>
</dbReference>
<dbReference type="Proteomes" id="UP000299102">
    <property type="component" value="Unassembled WGS sequence"/>
</dbReference>
<keyword evidence="2" id="KW-1185">Reference proteome</keyword>
<evidence type="ECO:0000313" key="2">
    <source>
        <dbReference type="Proteomes" id="UP000299102"/>
    </source>
</evidence>
<reference evidence="1 2" key="1">
    <citation type="journal article" date="2019" name="Commun. Biol.">
        <title>The bagworm genome reveals a unique fibroin gene that provides high tensile strength.</title>
        <authorList>
            <person name="Kono N."/>
            <person name="Nakamura H."/>
            <person name="Ohtoshi R."/>
            <person name="Tomita M."/>
            <person name="Numata K."/>
            <person name="Arakawa K."/>
        </authorList>
    </citation>
    <scope>NUCLEOTIDE SEQUENCE [LARGE SCALE GENOMIC DNA]</scope>
</reference>
<proteinExistence type="predicted"/>
<gene>
    <name evidence="1" type="ORF">EVAR_56543_1</name>
</gene>
<dbReference type="AlphaFoldDB" id="A0A4C1YTX8"/>
<evidence type="ECO:0000313" key="1">
    <source>
        <dbReference type="EMBL" id="GBP79951.1"/>
    </source>
</evidence>
<name>A0A4C1YTX8_EUMVA</name>